<feature type="region of interest" description="Disordered" evidence="3">
    <location>
        <begin position="220"/>
        <end position="246"/>
    </location>
</feature>
<dbReference type="OrthoDB" id="1826980at2"/>
<feature type="compositionally biased region" description="Basic and acidic residues" evidence="3">
    <location>
        <begin position="608"/>
        <end position="618"/>
    </location>
</feature>
<accession>A0A2P7SDB8</accession>
<dbReference type="Proteomes" id="UP000241229">
    <property type="component" value="Unassembled WGS sequence"/>
</dbReference>
<sequence length="627" mass="69755">MALTSLPSDAALYHAQAKIFKRSEGRSAVAAAAYRSASLLHDERTGQDFDYRAKHKVAAFIIAPENSPAWAHDRQELWNRSEAADRRKDAQIAREWEISIPRDIPRDQWESFAREVAAPFVAAGAIVDVAIHCPRAADGGEQPHIHMMVTLRAIDESTPSGFSKKKNAALESMHASGGRYGGGERGGRLKEQRERIAAVMNRYLEAAGSERRASHLSRVARGLDDDPEPTMGEQRKHAAAKRGSHDAVTSVVSRMRQTRILENELAKTEEAIMATNPKFQNLNGIAPRRKQDFKTKLFQERFPDADLSGFADQLHQVDTRNPRTTKIRMKDGGWIDVDAAGRTIKVYGPTGTADELAQRVVEADYADYIDRLEITQRLQKQGATPRKTVPAAEVETIADRWRSRGYTNISEAPDGVWVTIGNTRIQDLGDELRIHGKPTEAATRAMVEKAIDEWSSELEVFGTQEFKDAVWLDSARRGVTVYDKLTGELYQPSPDVRAKFEADRKRVAKESDDMDDLQANKKVSALLKSAAAGDAEAATRLENNDDKLYAFVSLHLDEDQRKSLAHEPDEKVIAALAHFRKRGAKALEDEEKKGEDKKVVSLSQRLAAKAEREKELEAGRGNAPAPQ</sequence>
<feature type="domain" description="MobA/MobL protein" evidence="4">
    <location>
        <begin position="26"/>
        <end position="237"/>
    </location>
</feature>
<dbReference type="Gene3D" id="3.30.930.30">
    <property type="match status" value="1"/>
</dbReference>
<evidence type="ECO:0000259" key="4">
    <source>
        <dbReference type="Pfam" id="PF03389"/>
    </source>
</evidence>
<comment type="caution">
    <text evidence="6">The sequence shown here is derived from an EMBL/GenBank/DDBJ whole genome shotgun (WGS) entry which is preliminary data.</text>
</comment>
<evidence type="ECO:0000256" key="2">
    <source>
        <dbReference type="ARBA" id="ARBA00022971"/>
    </source>
</evidence>
<feature type="domain" description="Large polyvalent protein-associated" evidence="5">
    <location>
        <begin position="415"/>
        <end position="482"/>
    </location>
</feature>
<feature type="compositionally biased region" description="Basic and acidic residues" evidence="3">
    <location>
        <begin position="585"/>
        <end position="599"/>
    </location>
</feature>
<evidence type="ECO:0000313" key="7">
    <source>
        <dbReference type="Proteomes" id="UP000241229"/>
    </source>
</evidence>
<name>A0A2P7SDB8_9HYPH</name>
<dbReference type="InterPro" id="IPR040677">
    <property type="entry name" value="LPD7"/>
</dbReference>
<dbReference type="AlphaFoldDB" id="A0A2P7SDB8"/>
<evidence type="ECO:0000313" key="6">
    <source>
        <dbReference type="EMBL" id="PSJ60467.1"/>
    </source>
</evidence>
<feature type="region of interest" description="Disordered" evidence="3">
    <location>
        <begin position="584"/>
        <end position="627"/>
    </location>
</feature>
<evidence type="ECO:0000256" key="3">
    <source>
        <dbReference type="SAM" id="MobiDB-lite"/>
    </source>
</evidence>
<dbReference type="EMBL" id="PXYK01000009">
    <property type="protein sequence ID" value="PSJ60467.1"/>
    <property type="molecule type" value="Genomic_DNA"/>
</dbReference>
<gene>
    <name evidence="6" type="ORF">C7I84_10790</name>
</gene>
<comment type="similarity">
    <text evidence="1">Belongs to the MobA/MobL family.</text>
</comment>
<evidence type="ECO:0000256" key="1">
    <source>
        <dbReference type="ARBA" id="ARBA00010873"/>
    </source>
</evidence>
<dbReference type="Pfam" id="PF18821">
    <property type="entry name" value="LPD7"/>
    <property type="match status" value="1"/>
</dbReference>
<keyword evidence="7" id="KW-1185">Reference proteome</keyword>
<protein>
    <recommendedName>
        <fullName evidence="8">MobA/MobL protein domain-containing protein</fullName>
    </recommendedName>
</protein>
<dbReference type="InterPro" id="IPR005053">
    <property type="entry name" value="MobA_MobL"/>
</dbReference>
<proteinExistence type="inferred from homology"/>
<evidence type="ECO:0008006" key="8">
    <source>
        <dbReference type="Google" id="ProtNLM"/>
    </source>
</evidence>
<reference evidence="6 7" key="1">
    <citation type="submission" date="2018-03" db="EMBL/GenBank/DDBJ databases">
        <title>The draft genome of Mesorhizobium sp. 6GN-30.</title>
        <authorList>
            <person name="Liu L."/>
            <person name="Li L."/>
            <person name="Wang T."/>
            <person name="Zhang X."/>
            <person name="Liang L."/>
        </authorList>
    </citation>
    <scope>NUCLEOTIDE SEQUENCE [LARGE SCALE GENOMIC DNA]</scope>
    <source>
        <strain evidence="6 7">6GN30</strain>
    </source>
</reference>
<evidence type="ECO:0000259" key="5">
    <source>
        <dbReference type="Pfam" id="PF18821"/>
    </source>
</evidence>
<keyword evidence="2" id="KW-0184">Conjugation</keyword>
<organism evidence="6 7">
    <name type="scientific">Kumtagia ephedrae</name>
    <dbReference type="NCBI Taxonomy" id="2116701"/>
    <lineage>
        <taxon>Bacteria</taxon>
        <taxon>Pseudomonadati</taxon>
        <taxon>Pseudomonadota</taxon>
        <taxon>Alphaproteobacteria</taxon>
        <taxon>Hyphomicrobiales</taxon>
        <taxon>Phyllobacteriaceae</taxon>
        <taxon>Kumtagia</taxon>
    </lineage>
</organism>
<dbReference type="Pfam" id="PF03389">
    <property type="entry name" value="MobA_MobL"/>
    <property type="match status" value="1"/>
</dbReference>